<feature type="transmembrane region" description="Helical" evidence="1">
    <location>
        <begin position="314"/>
        <end position="334"/>
    </location>
</feature>
<keyword evidence="4" id="KW-1185">Reference proteome</keyword>
<sequence length="338" mass="38509">MHLLVIFFLSIFILMSIYERRTLLYSLSLILLVTTLCIDIILIYERNGIDIFQSKVGYLLIILAILFILLTIIGPVMITFTFIFEGIRLLLKEGIYFRNLLAVGVGFLFIFSPFITTGIIELANHNTLIIAICNIYRIIITYLLVVASAYTLSSFLNFINTKKHDLDYVVVLGAGLIGEQVTPLLKSRIDKGIKVFKKQKNCRLIMSGGQGSDELISEAEAMKRYAVDVGIDPQLIIEENKSTNTKENIKNSYSLMAIDDPKFAIVTNYYHLFRALLLSKKLNIKCIGYGAKTRLYFSLNAFVREFIGYLAMSYKVHSITLLFLIVPYLIFLWIDTLI</sequence>
<proteinExistence type="predicted"/>
<dbReference type="Proteomes" id="UP000199708">
    <property type="component" value="Unassembled WGS sequence"/>
</dbReference>
<keyword evidence="1" id="KW-0472">Membrane</keyword>
<feature type="transmembrane region" description="Helical" evidence="1">
    <location>
        <begin position="135"/>
        <end position="156"/>
    </location>
</feature>
<dbReference type="AlphaFoldDB" id="A0A1G7RXD3"/>
<evidence type="ECO:0000259" key="2">
    <source>
        <dbReference type="Pfam" id="PF02698"/>
    </source>
</evidence>
<organism evidence="3 4">
    <name type="scientific">Facklamia miroungae</name>
    <dbReference type="NCBI Taxonomy" id="120956"/>
    <lineage>
        <taxon>Bacteria</taxon>
        <taxon>Bacillati</taxon>
        <taxon>Bacillota</taxon>
        <taxon>Bacilli</taxon>
        <taxon>Lactobacillales</taxon>
        <taxon>Aerococcaceae</taxon>
        <taxon>Facklamia</taxon>
    </lineage>
</organism>
<reference evidence="3 4" key="1">
    <citation type="submission" date="2016-10" db="EMBL/GenBank/DDBJ databases">
        <authorList>
            <person name="de Groot N.N."/>
        </authorList>
    </citation>
    <scope>NUCLEOTIDE SEQUENCE [LARGE SCALE GENOMIC DNA]</scope>
    <source>
        <strain evidence="3 4">ATCC BAA-466</strain>
    </source>
</reference>
<keyword evidence="1" id="KW-0812">Transmembrane</keyword>
<dbReference type="CDD" id="cd06259">
    <property type="entry name" value="YdcF-like"/>
    <property type="match status" value="1"/>
</dbReference>
<dbReference type="EMBL" id="FNCK01000003">
    <property type="protein sequence ID" value="SDG15401.1"/>
    <property type="molecule type" value="Genomic_DNA"/>
</dbReference>
<gene>
    <name evidence="3" type="ORF">SAMN05421791_103214</name>
</gene>
<evidence type="ECO:0000313" key="3">
    <source>
        <dbReference type="EMBL" id="SDG15401.1"/>
    </source>
</evidence>
<feature type="transmembrane region" description="Helical" evidence="1">
    <location>
        <begin position="56"/>
        <end position="84"/>
    </location>
</feature>
<evidence type="ECO:0000256" key="1">
    <source>
        <dbReference type="SAM" id="Phobius"/>
    </source>
</evidence>
<dbReference type="InterPro" id="IPR051599">
    <property type="entry name" value="Cell_Envelope_Assoc"/>
</dbReference>
<dbReference type="STRING" id="120956.SAMN05421791_103214"/>
<accession>A0A1G7RXD3</accession>
<dbReference type="Gene3D" id="3.40.50.620">
    <property type="entry name" value="HUPs"/>
    <property type="match status" value="1"/>
</dbReference>
<feature type="domain" description="DUF218" evidence="2">
    <location>
        <begin position="167"/>
        <end position="308"/>
    </location>
</feature>
<dbReference type="GO" id="GO:0043164">
    <property type="term" value="P:Gram-negative-bacterium-type cell wall biogenesis"/>
    <property type="evidence" value="ECO:0007669"/>
    <property type="project" value="TreeGrafter"/>
</dbReference>
<dbReference type="InterPro" id="IPR003848">
    <property type="entry name" value="DUF218"/>
</dbReference>
<protein>
    <submittedName>
        <fullName evidence="3">DUF218 domain-containing protein</fullName>
    </submittedName>
</protein>
<evidence type="ECO:0000313" key="4">
    <source>
        <dbReference type="Proteomes" id="UP000199708"/>
    </source>
</evidence>
<name>A0A1G7RXD3_9LACT</name>
<feature type="transmembrane region" description="Helical" evidence="1">
    <location>
        <begin position="25"/>
        <end position="44"/>
    </location>
</feature>
<dbReference type="PANTHER" id="PTHR30336">
    <property type="entry name" value="INNER MEMBRANE PROTEIN, PROBABLE PERMEASE"/>
    <property type="match status" value="1"/>
</dbReference>
<dbReference type="InterPro" id="IPR014729">
    <property type="entry name" value="Rossmann-like_a/b/a_fold"/>
</dbReference>
<dbReference type="PANTHER" id="PTHR30336:SF4">
    <property type="entry name" value="ENVELOPE BIOGENESIS FACTOR ELYC"/>
    <property type="match status" value="1"/>
</dbReference>
<dbReference type="Pfam" id="PF02698">
    <property type="entry name" value="DUF218"/>
    <property type="match status" value="1"/>
</dbReference>
<keyword evidence="1" id="KW-1133">Transmembrane helix</keyword>
<dbReference type="GO" id="GO:0000270">
    <property type="term" value="P:peptidoglycan metabolic process"/>
    <property type="evidence" value="ECO:0007669"/>
    <property type="project" value="TreeGrafter"/>
</dbReference>
<dbReference type="GO" id="GO:0005886">
    <property type="term" value="C:plasma membrane"/>
    <property type="evidence" value="ECO:0007669"/>
    <property type="project" value="TreeGrafter"/>
</dbReference>
<feature type="transmembrane region" description="Helical" evidence="1">
    <location>
        <begin position="96"/>
        <end position="123"/>
    </location>
</feature>